<protein>
    <recommendedName>
        <fullName evidence="2">Glycosyl transferase CAP10 domain-containing protein</fullName>
    </recommendedName>
</protein>
<evidence type="ECO:0000259" key="2">
    <source>
        <dbReference type="SMART" id="SM00672"/>
    </source>
</evidence>
<dbReference type="SMART" id="SM00672">
    <property type="entry name" value="CAP10"/>
    <property type="match status" value="1"/>
</dbReference>
<proteinExistence type="predicted"/>
<dbReference type="InterPro" id="IPR006598">
    <property type="entry name" value="CAP10"/>
</dbReference>
<dbReference type="GO" id="GO:0016740">
    <property type="term" value="F:transferase activity"/>
    <property type="evidence" value="ECO:0007669"/>
    <property type="project" value="UniProtKB-KW"/>
</dbReference>
<keyword evidence="1" id="KW-0808">Transferase</keyword>
<name>A0A3G5ACD1_9VIRU</name>
<dbReference type="EMBL" id="MK072385">
    <property type="protein sequence ID" value="AYV82999.1"/>
    <property type="molecule type" value="Genomic_DNA"/>
</dbReference>
<dbReference type="PANTHER" id="PTHR12203">
    <property type="entry name" value="KDEL LYS-ASP-GLU-LEU CONTAINING - RELATED"/>
    <property type="match status" value="1"/>
</dbReference>
<dbReference type="InterPro" id="IPR051091">
    <property type="entry name" value="O-Glucosyltr/Glycosyltrsf_90"/>
</dbReference>
<dbReference type="PANTHER" id="PTHR12203:SF35">
    <property type="entry name" value="PROTEIN O-GLUCOSYLTRANSFERASE 1"/>
    <property type="match status" value="1"/>
</dbReference>
<evidence type="ECO:0000256" key="1">
    <source>
        <dbReference type="ARBA" id="ARBA00022679"/>
    </source>
</evidence>
<accession>A0A3G5ACD1</accession>
<feature type="domain" description="Glycosyl transferase CAP10" evidence="2">
    <location>
        <begin position="116"/>
        <end position="346"/>
    </location>
</feature>
<organism evidence="3">
    <name type="scientific">Hyperionvirus sp</name>
    <dbReference type="NCBI Taxonomy" id="2487770"/>
    <lineage>
        <taxon>Viruses</taxon>
        <taxon>Varidnaviria</taxon>
        <taxon>Bamfordvirae</taxon>
        <taxon>Nucleocytoviricota</taxon>
        <taxon>Megaviricetes</taxon>
        <taxon>Imitervirales</taxon>
        <taxon>Mimiviridae</taxon>
        <taxon>Klosneuvirinae</taxon>
    </lineage>
</organism>
<evidence type="ECO:0000313" key="3">
    <source>
        <dbReference type="EMBL" id="AYV82999.1"/>
    </source>
</evidence>
<reference evidence="3" key="1">
    <citation type="submission" date="2018-10" db="EMBL/GenBank/DDBJ databases">
        <title>Hidden diversity of soil giant viruses.</title>
        <authorList>
            <person name="Schulz F."/>
            <person name="Alteio L."/>
            <person name="Goudeau D."/>
            <person name="Ryan E.M."/>
            <person name="Malmstrom R.R."/>
            <person name="Blanchard J."/>
            <person name="Woyke T."/>
        </authorList>
    </citation>
    <scope>NUCLEOTIDE SEQUENCE</scope>
    <source>
        <strain evidence="3">HYV1</strain>
    </source>
</reference>
<dbReference type="Pfam" id="PF05686">
    <property type="entry name" value="Glyco_transf_90"/>
    <property type="match status" value="1"/>
</dbReference>
<gene>
    <name evidence="3" type="ORF">Hyperionvirus3_145</name>
</gene>
<sequence length="353" mass="41228">MNDIKEYVKRAHEIIDPNQNEDDATINKYALAIATDKLTKEKLPYIIYDSPKWFQILKTVMLDQIKYMFGRFYDKITLPNELKPYADPLVRNQKVLNFLYTYNSHLKKYEKQLIGILNMNDCQKNSPTGDTLISYSRPYRSMDVILCPLVGLHTNLNDVARKDNTNWNSKKDILFWRGSTTGFGKHNYYTSSRYQIISKCYNINHNNIDVGFTKTIQISPTEAAEINKYSKEKISQNELYQYKYILNIEGNDLSTSFVPALLSNSCPIHPYPFSSESYLFARGLQPFVHFVPISPDGSDIEEKMNWCLSNESMCKKIAENGKIYMTFYQKYFNEMMIRYSNHLLHLLSNLIAK</sequence>